<gene>
    <name evidence="1" type="ORF">KDY119_01989</name>
</gene>
<dbReference type="KEGG" id="lxl:KDY119_01989"/>
<accession>A0A5P9QAK5</accession>
<dbReference type="AlphaFoldDB" id="A0A5P9QAK5"/>
<evidence type="ECO:0000313" key="2">
    <source>
        <dbReference type="Proteomes" id="UP000326702"/>
    </source>
</evidence>
<sequence length="130" mass="14050">MTGRVWSSDELRLLDGTRELQLAVEHPDGGTGPWVTVWVVRVGADAYIRTWHRRDTGWYGGVLRSRRARVRLGAPQAAEVGVAVEDVGARDTELTTAVDAAYRDRYGPGAGSMVTAASASSTLRLVPTGR</sequence>
<dbReference type="EMBL" id="CP045529">
    <property type="protein sequence ID" value="QFU98473.1"/>
    <property type="molecule type" value="Genomic_DNA"/>
</dbReference>
<dbReference type="Pfam" id="PF10012">
    <property type="entry name" value="DUF2255"/>
    <property type="match status" value="1"/>
</dbReference>
<dbReference type="InterPro" id="IPR016888">
    <property type="entry name" value="UCP028498"/>
</dbReference>
<proteinExistence type="predicted"/>
<dbReference type="Proteomes" id="UP000326702">
    <property type="component" value="Chromosome"/>
</dbReference>
<name>A0A5P9QAK5_9MICO</name>
<keyword evidence="2" id="KW-1185">Reference proteome</keyword>
<protein>
    <recommendedName>
        <fullName evidence="3">DUF2255 family protein</fullName>
    </recommendedName>
</protein>
<organism evidence="1 2">
    <name type="scientific">Luteimicrobium xylanilyticum</name>
    <dbReference type="NCBI Taxonomy" id="1133546"/>
    <lineage>
        <taxon>Bacteria</taxon>
        <taxon>Bacillati</taxon>
        <taxon>Actinomycetota</taxon>
        <taxon>Actinomycetes</taxon>
        <taxon>Micrococcales</taxon>
        <taxon>Luteimicrobium</taxon>
    </lineage>
</organism>
<evidence type="ECO:0008006" key="3">
    <source>
        <dbReference type="Google" id="ProtNLM"/>
    </source>
</evidence>
<reference evidence="1 2" key="1">
    <citation type="submission" date="2019-10" db="EMBL/GenBank/DDBJ databases">
        <title>Genome sequence of Luteimicrobium xylanilyticum HY-24.</title>
        <authorList>
            <person name="Kim D.Y."/>
            <person name="Park H.-Y."/>
        </authorList>
    </citation>
    <scope>NUCLEOTIDE SEQUENCE [LARGE SCALE GENOMIC DNA]</scope>
    <source>
        <strain evidence="1 2">HY-24</strain>
    </source>
</reference>
<evidence type="ECO:0000313" key="1">
    <source>
        <dbReference type="EMBL" id="QFU98473.1"/>
    </source>
</evidence>